<evidence type="ECO:0000313" key="2">
    <source>
        <dbReference type="EMBL" id="KAG6510495.1"/>
    </source>
</evidence>
<name>A0A8J5H6H3_ZINOF</name>
<keyword evidence="3" id="KW-1185">Reference proteome</keyword>
<evidence type="ECO:0000256" key="1">
    <source>
        <dbReference type="SAM" id="MobiDB-lite"/>
    </source>
</evidence>
<dbReference type="Proteomes" id="UP000734854">
    <property type="component" value="Unassembled WGS sequence"/>
</dbReference>
<protein>
    <submittedName>
        <fullName evidence="2">Uncharacterized protein</fullName>
    </submittedName>
</protein>
<accession>A0A8J5H6H3</accession>
<evidence type="ECO:0000313" key="3">
    <source>
        <dbReference type="Proteomes" id="UP000734854"/>
    </source>
</evidence>
<comment type="caution">
    <text evidence="2">The sequence shown here is derived from an EMBL/GenBank/DDBJ whole genome shotgun (WGS) entry which is preliminary data.</text>
</comment>
<gene>
    <name evidence="2" type="ORF">ZIOFF_028519</name>
</gene>
<sequence length="270" mass="29426">MITILQTTNQRIKPLPHRSNRDGYSCGHSCSNRRGGYGSDNYRADQEGGQCGREDDARDFPPDLDGFDLLVKLILSHLHFVENLELLVVDGPESLEELFREGIVGRLKAPQLHQSTRVPCIVTFVVLLLGEALQRDLEDELVVASFSEALFDGSAEVESLEVVLEVILDEVEQLDVLPHITLAVEDDLDHLLVHLEEAVGDLPEGIKGEGTDLDVIGEGGDGATGALLERGVKGLELGIKAAGLLVRHQLRQTREVHVAISFAGTNICNS</sequence>
<dbReference type="AlphaFoldDB" id="A0A8J5H6H3"/>
<proteinExistence type="predicted"/>
<reference evidence="2 3" key="1">
    <citation type="submission" date="2020-08" db="EMBL/GenBank/DDBJ databases">
        <title>Plant Genome Project.</title>
        <authorList>
            <person name="Zhang R.-G."/>
        </authorList>
    </citation>
    <scope>NUCLEOTIDE SEQUENCE [LARGE SCALE GENOMIC DNA]</scope>
    <source>
        <tissue evidence="2">Rhizome</tissue>
    </source>
</reference>
<feature type="compositionally biased region" description="Basic and acidic residues" evidence="1">
    <location>
        <begin position="42"/>
        <end position="56"/>
    </location>
</feature>
<organism evidence="2 3">
    <name type="scientific">Zingiber officinale</name>
    <name type="common">Ginger</name>
    <name type="synonym">Amomum zingiber</name>
    <dbReference type="NCBI Taxonomy" id="94328"/>
    <lineage>
        <taxon>Eukaryota</taxon>
        <taxon>Viridiplantae</taxon>
        <taxon>Streptophyta</taxon>
        <taxon>Embryophyta</taxon>
        <taxon>Tracheophyta</taxon>
        <taxon>Spermatophyta</taxon>
        <taxon>Magnoliopsida</taxon>
        <taxon>Liliopsida</taxon>
        <taxon>Zingiberales</taxon>
        <taxon>Zingiberaceae</taxon>
        <taxon>Zingiber</taxon>
    </lineage>
</organism>
<dbReference type="EMBL" id="JACMSC010000008">
    <property type="protein sequence ID" value="KAG6510495.1"/>
    <property type="molecule type" value="Genomic_DNA"/>
</dbReference>
<feature type="region of interest" description="Disordered" evidence="1">
    <location>
        <begin position="37"/>
        <end position="56"/>
    </location>
</feature>